<evidence type="ECO:0000313" key="1">
    <source>
        <dbReference type="EMBL" id="GGD84314.1"/>
    </source>
</evidence>
<dbReference type="EMBL" id="BMKL01000001">
    <property type="protein sequence ID" value="GGD84314.1"/>
    <property type="molecule type" value="Genomic_DNA"/>
</dbReference>
<accession>A0ABQ1RZA0</accession>
<dbReference type="Proteomes" id="UP000619041">
    <property type="component" value="Unassembled WGS sequence"/>
</dbReference>
<sequence length="79" mass="9451">MKDWKSMIHWCFGLEDREFAQHPSDEQNAFELLTELRSRAVSWPTFERELRKQLGGMPKLDTEAEVRRVHGYFGPWLLD</sequence>
<gene>
    <name evidence="1" type="ORF">GCM10011515_00080</name>
</gene>
<evidence type="ECO:0000313" key="2">
    <source>
        <dbReference type="Proteomes" id="UP000619041"/>
    </source>
</evidence>
<keyword evidence="2" id="KW-1185">Reference proteome</keyword>
<organism evidence="1 2">
    <name type="scientific">Tsuneonella deserti</name>
    <dbReference type="NCBI Taxonomy" id="2035528"/>
    <lineage>
        <taxon>Bacteria</taxon>
        <taxon>Pseudomonadati</taxon>
        <taxon>Pseudomonadota</taxon>
        <taxon>Alphaproteobacteria</taxon>
        <taxon>Sphingomonadales</taxon>
        <taxon>Erythrobacteraceae</taxon>
        <taxon>Tsuneonella</taxon>
    </lineage>
</organism>
<reference evidence="2" key="1">
    <citation type="journal article" date="2019" name="Int. J. Syst. Evol. Microbiol.">
        <title>The Global Catalogue of Microorganisms (GCM) 10K type strain sequencing project: providing services to taxonomists for standard genome sequencing and annotation.</title>
        <authorList>
            <consortium name="The Broad Institute Genomics Platform"/>
            <consortium name="The Broad Institute Genome Sequencing Center for Infectious Disease"/>
            <person name="Wu L."/>
            <person name="Ma J."/>
        </authorList>
    </citation>
    <scope>NUCLEOTIDE SEQUENCE [LARGE SCALE GENOMIC DNA]</scope>
    <source>
        <strain evidence="2">CGMCC 1.15959</strain>
    </source>
</reference>
<protein>
    <submittedName>
        <fullName evidence="1">Uncharacterized protein</fullName>
    </submittedName>
</protein>
<comment type="caution">
    <text evidence="1">The sequence shown here is derived from an EMBL/GenBank/DDBJ whole genome shotgun (WGS) entry which is preliminary data.</text>
</comment>
<proteinExistence type="predicted"/>
<dbReference type="RefSeq" id="WP_188643255.1">
    <property type="nucleotide sequence ID" value="NZ_BMKL01000001.1"/>
</dbReference>
<name>A0ABQ1RZA0_9SPHN</name>